<organism evidence="3 4">
    <name type="scientific">Sulfobacillus harzensis</name>
    <dbReference type="NCBI Taxonomy" id="2729629"/>
    <lineage>
        <taxon>Bacteria</taxon>
        <taxon>Bacillati</taxon>
        <taxon>Bacillota</taxon>
        <taxon>Clostridia</taxon>
        <taxon>Eubacteriales</taxon>
        <taxon>Clostridiales Family XVII. Incertae Sedis</taxon>
        <taxon>Sulfobacillus</taxon>
    </lineage>
</organism>
<feature type="transmembrane region" description="Helical" evidence="1">
    <location>
        <begin position="56"/>
        <end position="77"/>
    </location>
</feature>
<dbReference type="EMBL" id="JABBVZ010000116">
    <property type="protein sequence ID" value="NMP24505.1"/>
    <property type="molecule type" value="Genomic_DNA"/>
</dbReference>
<proteinExistence type="predicted"/>
<comment type="caution">
    <text evidence="3">The sequence shown here is derived from an EMBL/GenBank/DDBJ whole genome shotgun (WGS) entry which is preliminary data.</text>
</comment>
<evidence type="ECO:0000256" key="1">
    <source>
        <dbReference type="SAM" id="Phobius"/>
    </source>
</evidence>
<accession>A0A7Y0L783</accession>
<gene>
    <name evidence="3" type="ORF">HIJ39_19495</name>
</gene>
<evidence type="ECO:0000256" key="2">
    <source>
        <dbReference type="SAM" id="SignalP"/>
    </source>
</evidence>
<reference evidence="3 4" key="1">
    <citation type="submission" date="2020-04" db="EMBL/GenBank/DDBJ databases">
        <authorList>
            <person name="Zhang R."/>
            <person name="Schippers A."/>
        </authorList>
    </citation>
    <scope>NUCLEOTIDE SEQUENCE [LARGE SCALE GENOMIC DNA]</scope>
    <source>
        <strain evidence="3 4">DSM 109850</strain>
    </source>
</reference>
<evidence type="ECO:0008006" key="5">
    <source>
        <dbReference type="Google" id="ProtNLM"/>
    </source>
</evidence>
<protein>
    <recommendedName>
        <fullName evidence="5">Peptidase M50</fullName>
    </recommendedName>
</protein>
<keyword evidence="4" id="KW-1185">Reference proteome</keyword>
<keyword evidence="1" id="KW-1133">Transmembrane helix</keyword>
<keyword evidence="1" id="KW-0812">Transmembrane</keyword>
<evidence type="ECO:0000313" key="4">
    <source>
        <dbReference type="Proteomes" id="UP000533476"/>
    </source>
</evidence>
<keyword evidence="1" id="KW-0472">Membrane</keyword>
<feature type="signal peptide" evidence="2">
    <location>
        <begin position="1"/>
        <end position="19"/>
    </location>
</feature>
<dbReference type="Proteomes" id="UP000533476">
    <property type="component" value="Unassembled WGS sequence"/>
</dbReference>
<feature type="chain" id="PRO_5039028176" description="Peptidase M50" evidence="2">
    <location>
        <begin position="20"/>
        <end position="131"/>
    </location>
</feature>
<dbReference type="RefSeq" id="WP_169102675.1">
    <property type="nucleotide sequence ID" value="NZ_JABBVZ010000116.1"/>
</dbReference>
<name>A0A7Y0L783_9FIRM</name>
<keyword evidence="2" id="KW-0732">Signal</keyword>
<sequence>MIAMLIAVAAAMVVAHELAHVVTTLAFGGRFEGVVVKPVLAVGVKIRVDALSARQVAWTLIAAPLAEVLVVAAAWAIQPSAWRLWLMLLGVQWAMNWTPWPWFSTDGRRLWTLLHGDPMTSDEECDGASAS</sequence>
<dbReference type="AlphaFoldDB" id="A0A7Y0L783"/>
<evidence type="ECO:0000313" key="3">
    <source>
        <dbReference type="EMBL" id="NMP24505.1"/>
    </source>
</evidence>